<dbReference type="AlphaFoldDB" id="A0A078B5Z7"/>
<evidence type="ECO:0000313" key="5">
    <source>
        <dbReference type="EMBL" id="CDW88742.1"/>
    </source>
</evidence>
<proteinExistence type="predicted"/>
<keyword evidence="2" id="KW-0812">Transmembrane</keyword>
<gene>
    <name evidence="5" type="primary">Contig5576.g5970</name>
    <name evidence="5" type="ORF">STYLEM_17866</name>
</gene>
<feature type="compositionally biased region" description="Basic and acidic residues" evidence="1">
    <location>
        <begin position="429"/>
        <end position="440"/>
    </location>
</feature>
<name>A0A078B5Z7_STYLE</name>
<dbReference type="Proteomes" id="UP000039865">
    <property type="component" value="Unassembled WGS sequence"/>
</dbReference>
<dbReference type="InterPro" id="IPR029021">
    <property type="entry name" value="Prot-tyrosine_phosphatase-like"/>
</dbReference>
<feature type="compositionally biased region" description="Polar residues" evidence="1">
    <location>
        <begin position="759"/>
        <end position="777"/>
    </location>
</feature>
<feature type="region of interest" description="Disordered" evidence="1">
    <location>
        <begin position="429"/>
        <end position="493"/>
    </location>
</feature>
<feature type="compositionally biased region" description="Polar residues" evidence="1">
    <location>
        <begin position="837"/>
        <end position="872"/>
    </location>
</feature>
<keyword evidence="2" id="KW-1133">Transmembrane helix</keyword>
<organism evidence="5 6">
    <name type="scientific">Stylonychia lemnae</name>
    <name type="common">Ciliate</name>
    <dbReference type="NCBI Taxonomy" id="5949"/>
    <lineage>
        <taxon>Eukaryota</taxon>
        <taxon>Sar</taxon>
        <taxon>Alveolata</taxon>
        <taxon>Ciliophora</taxon>
        <taxon>Intramacronucleata</taxon>
        <taxon>Spirotrichea</taxon>
        <taxon>Stichotrichia</taxon>
        <taxon>Sporadotrichida</taxon>
        <taxon>Oxytrichidae</taxon>
        <taxon>Stylonychinae</taxon>
        <taxon>Stylonychia</taxon>
    </lineage>
</organism>
<dbReference type="PANTHER" id="PTHR46653">
    <property type="entry name" value="SPECIFICITY PROTEIN PHOSPHATASE, PUTATIVE-RELATED"/>
    <property type="match status" value="1"/>
</dbReference>
<dbReference type="InterPro" id="IPR000387">
    <property type="entry name" value="Tyr_Pase_dom"/>
</dbReference>
<protein>
    <submittedName>
        <fullName evidence="5">Dual specificity catalytic domain containing protein</fullName>
    </submittedName>
</protein>
<feature type="transmembrane region" description="Helical" evidence="2">
    <location>
        <begin position="50"/>
        <end position="70"/>
    </location>
</feature>
<feature type="domain" description="Tyrosine specific protein phosphatases" evidence="4">
    <location>
        <begin position="233"/>
        <end position="290"/>
    </location>
</feature>
<dbReference type="InParanoid" id="A0A078B5Z7"/>
<feature type="compositionally biased region" description="Basic and acidic residues" evidence="1">
    <location>
        <begin position="114"/>
        <end position="128"/>
    </location>
</feature>
<feature type="region of interest" description="Disordered" evidence="1">
    <location>
        <begin position="114"/>
        <end position="157"/>
    </location>
</feature>
<dbReference type="PROSITE" id="PS50056">
    <property type="entry name" value="TYR_PHOSPHATASE_2"/>
    <property type="match status" value="1"/>
</dbReference>
<feature type="region of interest" description="Disordered" evidence="1">
    <location>
        <begin position="759"/>
        <end position="780"/>
    </location>
</feature>
<dbReference type="PROSITE" id="PS50054">
    <property type="entry name" value="TYR_PHOSPHATASE_DUAL"/>
    <property type="match status" value="1"/>
</dbReference>
<dbReference type="SUPFAM" id="SSF52799">
    <property type="entry name" value="(Phosphotyrosine protein) phosphatases II"/>
    <property type="match status" value="1"/>
</dbReference>
<evidence type="ECO:0000256" key="1">
    <source>
        <dbReference type="SAM" id="MobiDB-lite"/>
    </source>
</evidence>
<feature type="region of interest" description="Disordered" evidence="1">
    <location>
        <begin position="991"/>
        <end position="1030"/>
    </location>
</feature>
<sequence>MSDSFTGDSSPQAQQSFFINIDQQDVSSLTSKSPLTEQINYSSLRQNVLVLYPGYILINYVTLLYYRFFSIIGGIFKYHRKVASYVIVVEILISGILSIYYPDTHRKYLDEMVEEQKSPENKSKEGKTPKVNIIATPPTKQSTANQEKTQSANASQQQQQQQQQLLQQIEILGAVKVRDGLFLGDEFASQDLEFVIANKVTHIINCAGRQIFNQWTPVGVKYLTFYWLDDDRQEIYDFIEEANNEANGVLVHSVRGQSRACCVLSIYLMIKFKWTLLKSLEFVNSRRPNLEIRASFLQQLSAWERRTREQYPIRTDRWDEIYADHIKEAITLTSTNEELLLRNTFINAQMQPVNYLQQWKEDVLTSIQQSARSRAKLKWGDNYEEAQKHQLIRENSDDDLINKEENQIFKVDNHKKEFQGKTILKKKKEEGEDKKLEEKPINTGELTPTSKTQNQSIQEDKKDPKAKQQRKRPVTPLLMNSKKNENSDILSGTPRSLIAEDNNLLNNTQQLGSLKHSAPKRSSSIKKIVDKEQEEKEKRDKFKAKIAWNATSPKNKMIMGNFNFNKDTDQSAKRTKLDKSPLKMSNTNVLKKELLEKAKQALQENSKVTVGLDIKKIQETLNRMTTEGGKPITITSSSAQNVPQQVQKSSGNIINNNNINNFFIQNASVIEIPKALPDNVEIKKIQAPIGQHHHKRANSGSMQMAQQIKQNLANQGPIAASVGASIPNSHRKNQLSDHLIAQQLANPFILSTNATEQFKSMNQRPQTSSLTTKGNSNSRKDFKQVLRQLQKESLAAMQNSQQFWMSQAKKFQIKSSAQLVAPLSQSQDPINIGKKQIMSNSNSNGQGLTELNRPSSAQGQNQLKTQSIQDRGSLNRNRRLRKSNEYMPQSQSNQSSQQIMQQQINKLQRRAQTPMPSSPSNNIIHQGEIQNNTQKMNNTNGLIIQNMSLNNGQPNLNNSIKPAFKKRSKSPSVNTYQQKMQQKTVYMLLNNTFGPKSSNNLPQPQSQSLKRKSNSGPGGNQSPKKNAWLQ</sequence>
<evidence type="ECO:0000313" key="6">
    <source>
        <dbReference type="Proteomes" id="UP000039865"/>
    </source>
</evidence>
<feature type="compositionally biased region" description="Polar residues" evidence="1">
    <location>
        <begin position="910"/>
        <end position="919"/>
    </location>
</feature>
<feature type="transmembrane region" description="Helical" evidence="2">
    <location>
        <begin position="82"/>
        <end position="101"/>
    </location>
</feature>
<reference evidence="5 6" key="1">
    <citation type="submission" date="2014-06" db="EMBL/GenBank/DDBJ databases">
        <authorList>
            <person name="Swart Estienne"/>
        </authorList>
    </citation>
    <scope>NUCLEOTIDE SEQUENCE [LARGE SCALE GENOMIC DNA]</scope>
    <source>
        <strain evidence="5 6">130c</strain>
    </source>
</reference>
<dbReference type="CDD" id="cd14498">
    <property type="entry name" value="DSP"/>
    <property type="match status" value="1"/>
</dbReference>
<feature type="compositionally biased region" description="Low complexity" evidence="1">
    <location>
        <begin position="997"/>
        <end position="1008"/>
    </location>
</feature>
<feature type="compositionally biased region" description="Polar residues" evidence="1">
    <location>
        <begin position="1020"/>
        <end position="1030"/>
    </location>
</feature>
<dbReference type="Gene3D" id="3.90.190.10">
    <property type="entry name" value="Protein tyrosine phosphatase superfamily"/>
    <property type="match status" value="1"/>
</dbReference>
<dbReference type="Pfam" id="PF00782">
    <property type="entry name" value="DSPc"/>
    <property type="match status" value="1"/>
</dbReference>
<feature type="region of interest" description="Disordered" evidence="1">
    <location>
        <begin position="835"/>
        <end position="919"/>
    </location>
</feature>
<evidence type="ECO:0000256" key="2">
    <source>
        <dbReference type="SAM" id="Phobius"/>
    </source>
</evidence>
<dbReference type="OrthoDB" id="10252009at2759"/>
<evidence type="ECO:0000259" key="4">
    <source>
        <dbReference type="PROSITE" id="PS50056"/>
    </source>
</evidence>
<feature type="compositionally biased region" description="Polar residues" evidence="1">
    <location>
        <begin position="444"/>
        <end position="457"/>
    </location>
</feature>
<accession>A0A078B5Z7</accession>
<dbReference type="InterPro" id="IPR000340">
    <property type="entry name" value="Dual-sp_phosphatase_cat-dom"/>
</dbReference>
<feature type="compositionally biased region" description="Polar residues" evidence="1">
    <location>
        <begin position="138"/>
        <end position="155"/>
    </location>
</feature>
<dbReference type="InterPro" id="IPR020422">
    <property type="entry name" value="TYR_PHOSPHATASE_DUAL_dom"/>
</dbReference>
<evidence type="ECO:0000259" key="3">
    <source>
        <dbReference type="PROSITE" id="PS50054"/>
    </source>
</evidence>
<dbReference type="SMART" id="SM00195">
    <property type="entry name" value="DSPc"/>
    <property type="match status" value="1"/>
</dbReference>
<feature type="compositionally biased region" description="Low complexity" evidence="1">
    <location>
        <begin position="889"/>
        <end position="905"/>
    </location>
</feature>
<keyword evidence="2" id="KW-0472">Membrane</keyword>
<dbReference type="PANTHER" id="PTHR46653:SF1">
    <property type="entry name" value="SPECIFICITY PROTEIN PHOSPHATASE, PUTATIVE-RELATED"/>
    <property type="match status" value="1"/>
</dbReference>
<dbReference type="EMBL" id="CCKQ01016863">
    <property type="protein sequence ID" value="CDW88742.1"/>
    <property type="molecule type" value="Genomic_DNA"/>
</dbReference>
<feature type="domain" description="Tyrosine-protein phosphatase" evidence="3">
    <location>
        <begin position="173"/>
        <end position="309"/>
    </location>
</feature>
<keyword evidence="6" id="KW-1185">Reference proteome</keyword>